<dbReference type="PANTHER" id="PTHR33446">
    <property type="entry name" value="PROTEIN TONB-RELATED"/>
    <property type="match status" value="1"/>
</dbReference>
<dbReference type="OrthoDB" id="1522859at2"/>
<feature type="chain" id="PRO_5022666937" evidence="1">
    <location>
        <begin position="21"/>
        <end position="265"/>
    </location>
</feature>
<dbReference type="Gene3D" id="3.30.1150.10">
    <property type="match status" value="1"/>
</dbReference>
<comment type="caution">
    <text evidence="3">The sequence shown here is derived from an EMBL/GenBank/DDBJ whole genome shotgun (WGS) entry which is preliminary data.</text>
</comment>
<dbReference type="GO" id="GO:0031992">
    <property type="term" value="F:energy transducer activity"/>
    <property type="evidence" value="ECO:0007669"/>
    <property type="project" value="TreeGrafter"/>
</dbReference>
<keyword evidence="4" id="KW-1185">Reference proteome</keyword>
<gene>
    <name evidence="3" type="ORF">IP97_01685</name>
</gene>
<proteinExistence type="predicted"/>
<dbReference type="InterPro" id="IPR051045">
    <property type="entry name" value="TonB-dependent_transducer"/>
</dbReference>
<dbReference type="AlphaFoldDB" id="A0A562KFD2"/>
<sequence length="265" mass="31260">MKKIVLAFLFICFLNLKTTAQEYSELYSGLDSISKTNIGSNFYRILRMFNYEYNQINDPLTKEERVISGIIKIDSNKKFQFVIINEENKDIEELLNNFFLKAPPFPIENFEKGKDLEYITVKFDLKKYNYEGEKFNDILIRQKEENKTNRIEELDLYPSYGGKPEKFTDKEKALESINNIINKVVRKNFKYPEYAMENDIQGRTITNFVINKEGEIRTIIVYFSHPILQNQALKISEFLPTFNPGIKEGKPVSVNYQFPLTFRLQ</sequence>
<feature type="signal peptide" evidence="1">
    <location>
        <begin position="1"/>
        <end position="20"/>
    </location>
</feature>
<dbReference type="InterPro" id="IPR037682">
    <property type="entry name" value="TonB_C"/>
</dbReference>
<evidence type="ECO:0000259" key="2">
    <source>
        <dbReference type="PROSITE" id="PS52015"/>
    </source>
</evidence>
<keyword evidence="1" id="KW-0732">Signal</keyword>
<protein>
    <submittedName>
        <fullName evidence="3">TonB-like protein</fullName>
    </submittedName>
</protein>
<dbReference type="GO" id="GO:0098797">
    <property type="term" value="C:plasma membrane protein complex"/>
    <property type="evidence" value="ECO:0007669"/>
    <property type="project" value="TreeGrafter"/>
</dbReference>
<organism evidence="3 4">
    <name type="scientific">Flavobacterium cheniae</name>
    <dbReference type="NCBI Taxonomy" id="295428"/>
    <lineage>
        <taxon>Bacteria</taxon>
        <taxon>Pseudomonadati</taxon>
        <taxon>Bacteroidota</taxon>
        <taxon>Flavobacteriia</taxon>
        <taxon>Flavobacteriales</taxon>
        <taxon>Flavobacteriaceae</taxon>
        <taxon>Flavobacterium</taxon>
    </lineage>
</organism>
<dbReference type="PROSITE" id="PS52015">
    <property type="entry name" value="TONB_CTD"/>
    <property type="match status" value="1"/>
</dbReference>
<evidence type="ECO:0000256" key="1">
    <source>
        <dbReference type="SAM" id="SignalP"/>
    </source>
</evidence>
<dbReference type="RefSeq" id="WP_133610352.1">
    <property type="nucleotide sequence ID" value="NZ_SNZC01000004.1"/>
</dbReference>
<accession>A0A562KFD2</accession>
<dbReference type="EMBL" id="VLKM01000006">
    <property type="protein sequence ID" value="TWH94129.1"/>
    <property type="molecule type" value="Genomic_DNA"/>
</dbReference>
<evidence type="ECO:0000313" key="4">
    <source>
        <dbReference type="Proteomes" id="UP000315312"/>
    </source>
</evidence>
<dbReference type="GO" id="GO:0055085">
    <property type="term" value="P:transmembrane transport"/>
    <property type="evidence" value="ECO:0007669"/>
    <property type="project" value="InterPro"/>
</dbReference>
<evidence type="ECO:0000313" key="3">
    <source>
        <dbReference type="EMBL" id="TWH94129.1"/>
    </source>
</evidence>
<dbReference type="PANTHER" id="PTHR33446:SF2">
    <property type="entry name" value="PROTEIN TONB"/>
    <property type="match status" value="1"/>
</dbReference>
<dbReference type="Pfam" id="PF03544">
    <property type="entry name" value="TonB_C"/>
    <property type="match status" value="1"/>
</dbReference>
<reference evidence="3 4" key="1">
    <citation type="journal article" date="2015" name="Stand. Genomic Sci.">
        <title>Genomic Encyclopedia of Bacterial and Archaeal Type Strains, Phase III: the genomes of soil and plant-associated and newly described type strains.</title>
        <authorList>
            <person name="Whitman W.B."/>
            <person name="Woyke T."/>
            <person name="Klenk H.P."/>
            <person name="Zhou Y."/>
            <person name="Lilburn T.G."/>
            <person name="Beck B.J."/>
            <person name="De Vos P."/>
            <person name="Vandamme P."/>
            <person name="Eisen J.A."/>
            <person name="Garrity G."/>
            <person name="Hugenholtz P."/>
            <person name="Kyrpides N.C."/>
        </authorList>
    </citation>
    <scope>NUCLEOTIDE SEQUENCE [LARGE SCALE GENOMIC DNA]</scope>
    <source>
        <strain evidence="3 4">CGMCC 1.6844</strain>
    </source>
</reference>
<dbReference type="Proteomes" id="UP000315312">
    <property type="component" value="Unassembled WGS sequence"/>
</dbReference>
<dbReference type="SUPFAM" id="SSF74653">
    <property type="entry name" value="TolA/TonB C-terminal domain"/>
    <property type="match status" value="1"/>
</dbReference>
<name>A0A562KFD2_9FLAO</name>
<feature type="domain" description="TonB C-terminal" evidence="2">
    <location>
        <begin position="176"/>
        <end position="265"/>
    </location>
</feature>